<dbReference type="CDD" id="cd09010">
    <property type="entry name" value="MTAP_SsMTAPII_like_MTIP"/>
    <property type="match status" value="1"/>
</dbReference>
<dbReference type="OrthoDB" id="1523230at2"/>
<keyword evidence="2" id="KW-0808">Transferase</keyword>
<proteinExistence type="predicted"/>
<evidence type="ECO:0000313" key="4">
    <source>
        <dbReference type="EMBL" id="OSM05072.1"/>
    </source>
</evidence>
<comment type="caution">
    <text evidence="4">The sequence shown here is derived from an EMBL/GenBank/DDBJ whole genome shotgun (WGS) entry which is preliminary data.</text>
</comment>
<gene>
    <name evidence="4" type="ORF">MAIT1_03210</name>
</gene>
<dbReference type="PANTHER" id="PTHR42679:SF2">
    <property type="entry name" value="S-METHYL-5'-THIOADENOSINE PHOSPHORYLASE"/>
    <property type="match status" value="1"/>
</dbReference>
<dbReference type="STRING" id="1434232.MAIT1_03210"/>
<dbReference type="GO" id="GO:0019509">
    <property type="term" value="P:L-methionine salvage from methylthioadenosine"/>
    <property type="evidence" value="ECO:0007669"/>
    <property type="project" value="TreeGrafter"/>
</dbReference>
<dbReference type="InterPro" id="IPR010044">
    <property type="entry name" value="MTAP"/>
</dbReference>
<evidence type="ECO:0000259" key="3">
    <source>
        <dbReference type="Pfam" id="PF01048"/>
    </source>
</evidence>
<accession>A0A1Y2K5T9</accession>
<dbReference type="SUPFAM" id="SSF53167">
    <property type="entry name" value="Purine and uridine phosphorylases"/>
    <property type="match status" value="1"/>
</dbReference>
<dbReference type="InterPro" id="IPR035994">
    <property type="entry name" value="Nucleoside_phosphorylase_sf"/>
</dbReference>
<feature type="domain" description="Nucleoside phosphorylase" evidence="3">
    <location>
        <begin position="42"/>
        <end position="235"/>
    </location>
</feature>
<dbReference type="GO" id="GO:0009116">
    <property type="term" value="P:nucleoside metabolic process"/>
    <property type="evidence" value="ECO:0007669"/>
    <property type="project" value="InterPro"/>
</dbReference>
<keyword evidence="5" id="KW-1185">Reference proteome</keyword>
<dbReference type="PANTHER" id="PTHR42679">
    <property type="entry name" value="S-METHYL-5'-THIOADENOSINE PHOSPHORYLASE"/>
    <property type="match status" value="1"/>
</dbReference>
<keyword evidence="1" id="KW-0328">Glycosyltransferase</keyword>
<evidence type="ECO:0000256" key="2">
    <source>
        <dbReference type="ARBA" id="ARBA00022679"/>
    </source>
</evidence>
<dbReference type="RefSeq" id="WP_085441713.1">
    <property type="nucleotide sequence ID" value="NZ_LVJN01000018.1"/>
</dbReference>
<evidence type="ECO:0000256" key="1">
    <source>
        <dbReference type="ARBA" id="ARBA00022676"/>
    </source>
</evidence>
<sequence length="244" mass="26678">MGSTPAPIALIGGTSFLDSSMFRDAKRVDVETEYGAAALLDHDGLIFLQRHGLDGYTPPHRINHKANLAALKQYGAQRALAIGSVGSLQESILPGSFVLPDDFYAPHVNESIFDDARGHQPPGFDAPWRAQILEQWRAVNPNEPLRDGGVYWQTRGPRFETRAEIRAHQPHCDLVGMTVAAECILSRELGLPYAAIGIVDNFANGIGDEELTFDAFKAQVRANEQHLLAAMETLLPALRALDLS</sequence>
<dbReference type="AlphaFoldDB" id="A0A1Y2K5T9"/>
<dbReference type="GO" id="GO:0017061">
    <property type="term" value="F:S-methyl-5-thioadenosine phosphorylase activity"/>
    <property type="evidence" value="ECO:0007669"/>
    <property type="project" value="InterPro"/>
</dbReference>
<dbReference type="Proteomes" id="UP000194003">
    <property type="component" value="Unassembled WGS sequence"/>
</dbReference>
<evidence type="ECO:0000313" key="5">
    <source>
        <dbReference type="Proteomes" id="UP000194003"/>
    </source>
</evidence>
<reference evidence="4 5" key="1">
    <citation type="journal article" date="2016" name="BMC Genomics">
        <title>Combined genomic and structural analyses of a cultured magnetotactic bacterium reveals its niche adaptation to a dynamic environment.</title>
        <authorList>
            <person name="Araujo A.C."/>
            <person name="Morillo V."/>
            <person name="Cypriano J."/>
            <person name="Teixeira L.C."/>
            <person name="Leao P."/>
            <person name="Lyra S."/>
            <person name="Almeida L.G."/>
            <person name="Bazylinski D.A."/>
            <person name="Vasconcellos A.T."/>
            <person name="Abreu F."/>
            <person name="Lins U."/>
        </authorList>
    </citation>
    <scope>NUCLEOTIDE SEQUENCE [LARGE SCALE GENOMIC DNA]</scope>
    <source>
        <strain evidence="4 5">IT-1</strain>
    </source>
</reference>
<dbReference type="Pfam" id="PF01048">
    <property type="entry name" value="PNP_UDP_1"/>
    <property type="match status" value="1"/>
</dbReference>
<dbReference type="InterPro" id="IPR000845">
    <property type="entry name" value="Nucleoside_phosphorylase_d"/>
</dbReference>
<organism evidence="4 5">
    <name type="scientific">Magnetofaba australis IT-1</name>
    <dbReference type="NCBI Taxonomy" id="1434232"/>
    <lineage>
        <taxon>Bacteria</taxon>
        <taxon>Pseudomonadati</taxon>
        <taxon>Pseudomonadota</taxon>
        <taxon>Magnetococcia</taxon>
        <taxon>Magnetococcales</taxon>
        <taxon>Magnetococcaceae</taxon>
        <taxon>Magnetofaba</taxon>
    </lineage>
</organism>
<dbReference type="GO" id="GO:0005829">
    <property type="term" value="C:cytosol"/>
    <property type="evidence" value="ECO:0007669"/>
    <property type="project" value="TreeGrafter"/>
</dbReference>
<dbReference type="EMBL" id="LVJN01000018">
    <property type="protein sequence ID" value="OSM05072.1"/>
    <property type="molecule type" value="Genomic_DNA"/>
</dbReference>
<dbReference type="Gene3D" id="3.40.50.1580">
    <property type="entry name" value="Nucleoside phosphorylase domain"/>
    <property type="match status" value="1"/>
</dbReference>
<name>A0A1Y2K5T9_9PROT</name>
<protein>
    <submittedName>
        <fullName evidence="4">Putative methylthioadenosine phosphorylase</fullName>
    </submittedName>
</protein>